<sequence>MATQWLVCPTGLPLIRRRCLSCTSARYRAHGKFRVNANHKLLDVWLLALCVGCGETVKLTVLERVHVRTIDPSTLTRFHDNDVELAATLLHDPGLPRRNGVALDWDGAWTVRRTAVDVSQAEVLDVSVRFVRPIPVRLTTLLSAGLEVSRSEVRRLVAAGDLSSTRRLSGRSSSDFSFTLRL</sequence>
<keyword evidence="2" id="KW-1185">Reference proteome</keyword>
<dbReference type="Proteomes" id="UP000598146">
    <property type="component" value="Unassembled WGS sequence"/>
</dbReference>
<evidence type="ECO:0000313" key="1">
    <source>
        <dbReference type="EMBL" id="MBG0564794.1"/>
    </source>
</evidence>
<organism evidence="1 2">
    <name type="scientific">Actinoplanes aureus</name>
    <dbReference type="NCBI Taxonomy" id="2792083"/>
    <lineage>
        <taxon>Bacteria</taxon>
        <taxon>Bacillati</taxon>
        <taxon>Actinomycetota</taxon>
        <taxon>Actinomycetes</taxon>
        <taxon>Micromonosporales</taxon>
        <taxon>Micromonosporaceae</taxon>
        <taxon>Actinoplanes</taxon>
    </lineage>
</organism>
<proteinExistence type="predicted"/>
<protein>
    <submittedName>
        <fullName evidence="1">DUF1062 domain-containing protein</fullName>
    </submittedName>
</protein>
<dbReference type="EMBL" id="JADQTO010000012">
    <property type="protein sequence ID" value="MBG0564794.1"/>
    <property type="molecule type" value="Genomic_DNA"/>
</dbReference>
<dbReference type="Pfam" id="PF06353">
    <property type="entry name" value="DUF1062"/>
    <property type="match status" value="1"/>
</dbReference>
<name>A0A931G409_9ACTN</name>
<reference evidence="1" key="1">
    <citation type="submission" date="2020-11" db="EMBL/GenBank/DDBJ databases">
        <title>Isolation and identification of active actinomycetes.</title>
        <authorList>
            <person name="Sun X."/>
        </authorList>
    </citation>
    <scope>NUCLEOTIDE SEQUENCE</scope>
    <source>
        <strain evidence="1">NEAU-A11</strain>
    </source>
</reference>
<dbReference type="InterPro" id="IPR009412">
    <property type="entry name" value="DUF1062"/>
</dbReference>
<dbReference type="AlphaFoldDB" id="A0A931G409"/>
<gene>
    <name evidence="1" type="ORF">I4J89_25415</name>
</gene>
<evidence type="ECO:0000313" key="2">
    <source>
        <dbReference type="Proteomes" id="UP000598146"/>
    </source>
</evidence>
<accession>A0A931G409</accession>
<comment type="caution">
    <text evidence="1">The sequence shown here is derived from an EMBL/GenBank/DDBJ whole genome shotgun (WGS) entry which is preliminary data.</text>
</comment>